<evidence type="ECO:0000313" key="2">
    <source>
        <dbReference type="Proteomes" id="UP000683925"/>
    </source>
</evidence>
<evidence type="ECO:0000313" key="1">
    <source>
        <dbReference type="EMBL" id="CAD8133275.1"/>
    </source>
</evidence>
<dbReference type="AlphaFoldDB" id="A0A8S1S1E1"/>
<proteinExistence type="predicted"/>
<protein>
    <submittedName>
        <fullName evidence="1">Uncharacterized protein</fullName>
    </submittedName>
</protein>
<accession>A0A8S1S1E1</accession>
<gene>
    <name evidence="1" type="ORF">POCTA_138.1.T0040374</name>
</gene>
<name>A0A8S1S1E1_PAROT</name>
<dbReference type="Proteomes" id="UP000683925">
    <property type="component" value="Unassembled WGS sequence"/>
</dbReference>
<keyword evidence="2" id="KW-1185">Reference proteome</keyword>
<sequence>MIYQKPQHFVQKKSEKHQKLINLKEKRQNAQLWIYGFNLLLRAIHEVIDGAN</sequence>
<dbReference type="EMBL" id="CAJJDP010000003">
    <property type="protein sequence ID" value="CAD8133275.1"/>
    <property type="molecule type" value="Genomic_DNA"/>
</dbReference>
<comment type="caution">
    <text evidence="1">The sequence shown here is derived from an EMBL/GenBank/DDBJ whole genome shotgun (WGS) entry which is preliminary data.</text>
</comment>
<organism evidence="1 2">
    <name type="scientific">Paramecium octaurelia</name>
    <dbReference type="NCBI Taxonomy" id="43137"/>
    <lineage>
        <taxon>Eukaryota</taxon>
        <taxon>Sar</taxon>
        <taxon>Alveolata</taxon>
        <taxon>Ciliophora</taxon>
        <taxon>Intramacronucleata</taxon>
        <taxon>Oligohymenophorea</taxon>
        <taxon>Peniculida</taxon>
        <taxon>Parameciidae</taxon>
        <taxon>Paramecium</taxon>
    </lineage>
</organism>
<reference evidence="1" key="1">
    <citation type="submission" date="2021-01" db="EMBL/GenBank/DDBJ databases">
        <authorList>
            <consortium name="Genoscope - CEA"/>
            <person name="William W."/>
        </authorList>
    </citation>
    <scope>NUCLEOTIDE SEQUENCE</scope>
</reference>